<dbReference type="Proteomes" id="UP001152622">
    <property type="component" value="Chromosome 17"/>
</dbReference>
<feature type="region of interest" description="Disordered" evidence="1">
    <location>
        <begin position="98"/>
        <end position="120"/>
    </location>
</feature>
<comment type="caution">
    <text evidence="2">The sequence shown here is derived from an EMBL/GenBank/DDBJ whole genome shotgun (WGS) entry which is preliminary data.</text>
</comment>
<feature type="compositionally biased region" description="Low complexity" evidence="1">
    <location>
        <begin position="107"/>
        <end position="120"/>
    </location>
</feature>
<organism evidence="2 3">
    <name type="scientific">Synaphobranchus kaupii</name>
    <name type="common">Kaup's arrowtooth eel</name>
    <dbReference type="NCBI Taxonomy" id="118154"/>
    <lineage>
        <taxon>Eukaryota</taxon>
        <taxon>Metazoa</taxon>
        <taxon>Chordata</taxon>
        <taxon>Craniata</taxon>
        <taxon>Vertebrata</taxon>
        <taxon>Euteleostomi</taxon>
        <taxon>Actinopterygii</taxon>
        <taxon>Neopterygii</taxon>
        <taxon>Teleostei</taxon>
        <taxon>Anguilliformes</taxon>
        <taxon>Synaphobranchidae</taxon>
        <taxon>Synaphobranchus</taxon>
    </lineage>
</organism>
<accession>A0A9Q1EIT7</accession>
<sequence>MGRPDRLLPCPSHAFYPLIPPPPLLISTSPAPRMRVFCYPKRRWTSLLSGKLPVALCQPCPAPSFYPLKQWAPFLVHRNEDAAAINGLCFDGGGRADARREDGRGGSPTSSLPSLPVPSLSAYRPAESGFCQSLLTIRRRSVRVKPDGLSARRASSGPRPPQPTAPKNRPSSSADYRLILLFRSFPQTNENLFTGLTNQGYCWGLSLTVNPADGRGSLLSTEELLQELADLGNPLTVRPPAGRLVPPRPVLRRSQRT</sequence>
<dbReference type="AlphaFoldDB" id="A0A9Q1EIT7"/>
<keyword evidence="3" id="KW-1185">Reference proteome</keyword>
<reference evidence="2" key="1">
    <citation type="journal article" date="2023" name="Science">
        <title>Genome structures resolve the early diversification of teleost fishes.</title>
        <authorList>
            <person name="Parey E."/>
            <person name="Louis A."/>
            <person name="Montfort J."/>
            <person name="Bouchez O."/>
            <person name="Roques C."/>
            <person name="Iampietro C."/>
            <person name="Lluch J."/>
            <person name="Castinel A."/>
            <person name="Donnadieu C."/>
            <person name="Desvignes T."/>
            <person name="Floi Bucao C."/>
            <person name="Jouanno E."/>
            <person name="Wen M."/>
            <person name="Mejri S."/>
            <person name="Dirks R."/>
            <person name="Jansen H."/>
            <person name="Henkel C."/>
            <person name="Chen W.J."/>
            <person name="Zahm M."/>
            <person name="Cabau C."/>
            <person name="Klopp C."/>
            <person name="Thompson A.W."/>
            <person name="Robinson-Rechavi M."/>
            <person name="Braasch I."/>
            <person name="Lecointre G."/>
            <person name="Bobe J."/>
            <person name="Postlethwait J.H."/>
            <person name="Berthelot C."/>
            <person name="Roest Crollius H."/>
            <person name="Guiguen Y."/>
        </authorList>
    </citation>
    <scope>NUCLEOTIDE SEQUENCE</scope>
    <source>
        <strain evidence="2">WJC10195</strain>
    </source>
</reference>
<name>A0A9Q1EIT7_SYNKA</name>
<feature type="region of interest" description="Disordered" evidence="1">
    <location>
        <begin position="146"/>
        <end position="172"/>
    </location>
</feature>
<dbReference type="EMBL" id="JAINUF010000017">
    <property type="protein sequence ID" value="KAJ8339562.1"/>
    <property type="molecule type" value="Genomic_DNA"/>
</dbReference>
<evidence type="ECO:0000313" key="2">
    <source>
        <dbReference type="EMBL" id="KAJ8339562.1"/>
    </source>
</evidence>
<gene>
    <name evidence="2" type="ORF">SKAU_G00363480</name>
</gene>
<protein>
    <submittedName>
        <fullName evidence="2">Uncharacterized protein</fullName>
    </submittedName>
</protein>
<evidence type="ECO:0000256" key="1">
    <source>
        <dbReference type="SAM" id="MobiDB-lite"/>
    </source>
</evidence>
<proteinExistence type="predicted"/>
<evidence type="ECO:0000313" key="3">
    <source>
        <dbReference type="Proteomes" id="UP001152622"/>
    </source>
</evidence>